<dbReference type="Proteomes" id="UP001161388">
    <property type="component" value="Unassembled WGS sequence"/>
</dbReference>
<protein>
    <recommendedName>
        <fullName evidence="3">Flagellar FliJ protein</fullName>
    </recommendedName>
</protein>
<gene>
    <name evidence="1" type="ORF">GCM10007927_29610</name>
</gene>
<proteinExistence type="predicted"/>
<reference evidence="1" key="2">
    <citation type="submission" date="2023-01" db="EMBL/GenBank/DDBJ databases">
        <title>Draft genome sequence of Sulfitobacter pacificus strain NBRC 109915.</title>
        <authorList>
            <person name="Sun Q."/>
            <person name="Mori K."/>
        </authorList>
    </citation>
    <scope>NUCLEOTIDE SEQUENCE</scope>
    <source>
        <strain evidence="1">NBRC 109915</strain>
    </source>
</reference>
<accession>A0ABQ5VLX4</accession>
<sequence length="147" mass="16458">MGLRDRLAALHLIDRVKQHEMETIGASLAELRATEKALEDQSIKLHDDALREAADSTEDTRIFLPAYLNSVEIRQQGLAEERAAAAEQAALVEERLFDAFRETKTTEQILQRVKKEVALESARATASQMDDADRALYMLARTGQFTG</sequence>
<dbReference type="EMBL" id="BSNL01000001">
    <property type="protein sequence ID" value="GLQ28158.1"/>
    <property type="molecule type" value="Genomic_DNA"/>
</dbReference>
<dbReference type="RefSeq" id="WP_284374591.1">
    <property type="nucleotide sequence ID" value="NZ_BSNL01000001.1"/>
</dbReference>
<reference evidence="1" key="1">
    <citation type="journal article" date="2014" name="Int. J. Syst. Evol. Microbiol.">
        <title>Complete genome of a new Firmicutes species belonging to the dominant human colonic microbiota ('Ruminococcus bicirculans') reveals two chromosomes and a selective capacity to utilize plant glucans.</title>
        <authorList>
            <consortium name="NISC Comparative Sequencing Program"/>
            <person name="Wegmann U."/>
            <person name="Louis P."/>
            <person name="Goesmann A."/>
            <person name="Henrissat B."/>
            <person name="Duncan S.H."/>
            <person name="Flint H.J."/>
        </authorList>
    </citation>
    <scope>NUCLEOTIDE SEQUENCE</scope>
    <source>
        <strain evidence="1">NBRC 109915</strain>
    </source>
</reference>
<keyword evidence="2" id="KW-1185">Reference proteome</keyword>
<evidence type="ECO:0008006" key="3">
    <source>
        <dbReference type="Google" id="ProtNLM"/>
    </source>
</evidence>
<organism evidence="1 2">
    <name type="scientific">Sulfitobacter pacificus</name>
    <dbReference type="NCBI Taxonomy" id="1499314"/>
    <lineage>
        <taxon>Bacteria</taxon>
        <taxon>Pseudomonadati</taxon>
        <taxon>Pseudomonadota</taxon>
        <taxon>Alphaproteobacteria</taxon>
        <taxon>Rhodobacterales</taxon>
        <taxon>Roseobacteraceae</taxon>
        <taxon>Sulfitobacter</taxon>
    </lineage>
</organism>
<name>A0ABQ5VLX4_9RHOB</name>
<evidence type="ECO:0000313" key="2">
    <source>
        <dbReference type="Proteomes" id="UP001161388"/>
    </source>
</evidence>
<evidence type="ECO:0000313" key="1">
    <source>
        <dbReference type="EMBL" id="GLQ28158.1"/>
    </source>
</evidence>
<comment type="caution">
    <text evidence="1">The sequence shown here is derived from an EMBL/GenBank/DDBJ whole genome shotgun (WGS) entry which is preliminary data.</text>
</comment>